<comment type="caution">
    <text evidence="2">The sequence shown here is derived from an EMBL/GenBank/DDBJ whole genome shotgun (WGS) entry which is preliminary data.</text>
</comment>
<proteinExistence type="predicted"/>
<dbReference type="AlphaFoldDB" id="A0AAV3XT52"/>
<dbReference type="EMBL" id="BLAY01000247">
    <property type="protein sequence ID" value="GET43735.1"/>
    <property type="molecule type" value="Genomic_DNA"/>
</dbReference>
<protein>
    <submittedName>
        <fullName evidence="2">Mo-dependent nitrogenase family protein</fullName>
    </submittedName>
</protein>
<feature type="domain" description="Mo-dependent nitrogenase C-terminal" evidence="1">
    <location>
        <begin position="63"/>
        <end position="145"/>
    </location>
</feature>
<evidence type="ECO:0000313" key="3">
    <source>
        <dbReference type="Proteomes" id="UP001050975"/>
    </source>
</evidence>
<organism evidence="2 3">
    <name type="scientific">Microseira wollei NIES-4236</name>
    <dbReference type="NCBI Taxonomy" id="2530354"/>
    <lineage>
        <taxon>Bacteria</taxon>
        <taxon>Bacillati</taxon>
        <taxon>Cyanobacteriota</taxon>
        <taxon>Cyanophyceae</taxon>
        <taxon>Oscillatoriophycideae</taxon>
        <taxon>Aerosakkonematales</taxon>
        <taxon>Aerosakkonemataceae</taxon>
        <taxon>Microseira</taxon>
    </lineage>
</organism>
<accession>A0AAV3XT52</accession>
<gene>
    <name evidence="2" type="ORF">MiSe_85600</name>
</gene>
<reference evidence="2" key="1">
    <citation type="submission" date="2019-10" db="EMBL/GenBank/DDBJ databases">
        <title>Draft genome sequece of Microseira wollei NIES-4236.</title>
        <authorList>
            <person name="Yamaguchi H."/>
            <person name="Suzuki S."/>
            <person name="Kawachi M."/>
        </authorList>
    </citation>
    <scope>NUCLEOTIDE SEQUENCE</scope>
    <source>
        <strain evidence="2">NIES-4236</strain>
    </source>
</reference>
<dbReference type="Pfam" id="PF06967">
    <property type="entry name" value="Mo-nitro_C"/>
    <property type="match status" value="1"/>
</dbReference>
<evidence type="ECO:0000313" key="2">
    <source>
        <dbReference type="EMBL" id="GET43735.1"/>
    </source>
</evidence>
<dbReference type="Proteomes" id="UP001050975">
    <property type="component" value="Unassembled WGS sequence"/>
</dbReference>
<evidence type="ECO:0000259" key="1">
    <source>
        <dbReference type="Pfam" id="PF06967"/>
    </source>
</evidence>
<name>A0AAV3XT52_9CYAN</name>
<sequence>MTFSSAGIPIISQKIVYALAGKTCGGDEDINIKQIYETKILGKVIMLSNAHLYPESPSLADMILHPIRQRLESIQVRDAQFARLVCKLIPSQCPFERDIQIFGKKLFHIPPLCKLNPFYEQFVGLRFQALCFLADVCGEDVSQYCC</sequence>
<keyword evidence="3" id="KW-1185">Reference proteome</keyword>
<dbReference type="InterPro" id="IPR009717">
    <property type="entry name" value="Mo-dep_Nase_C"/>
</dbReference>